<dbReference type="EMBL" id="CM009299">
    <property type="protein sequence ID" value="KAI9387294.1"/>
    <property type="molecule type" value="Genomic_DNA"/>
</dbReference>
<accession>A0ACC0SDH8</accession>
<organism evidence="1 2">
    <name type="scientific">Populus trichocarpa</name>
    <name type="common">Western balsam poplar</name>
    <name type="synonym">Populus balsamifera subsp. trichocarpa</name>
    <dbReference type="NCBI Taxonomy" id="3694"/>
    <lineage>
        <taxon>Eukaryota</taxon>
        <taxon>Viridiplantae</taxon>
        <taxon>Streptophyta</taxon>
        <taxon>Embryophyta</taxon>
        <taxon>Tracheophyta</taxon>
        <taxon>Spermatophyta</taxon>
        <taxon>Magnoliopsida</taxon>
        <taxon>eudicotyledons</taxon>
        <taxon>Gunneridae</taxon>
        <taxon>Pentapetalae</taxon>
        <taxon>rosids</taxon>
        <taxon>fabids</taxon>
        <taxon>Malpighiales</taxon>
        <taxon>Salicaceae</taxon>
        <taxon>Saliceae</taxon>
        <taxon>Populus</taxon>
    </lineage>
</organism>
<proteinExistence type="predicted"/>
<reference evidence="1 2" key="1">
    <citation type="journal article" date="2006" name="Science">
        <title>The genome of black cottonwood, Populus trichocarpa (Torr. &amp; Gray).</title>
        <authorList>
            <person name="Tuskan G.A."/>
            <person name="Difazio S."/>
            <person name="Jansson S."/>
            <person name="Bohlmann J."/>
            <person name="Grigoriev I."/>
            <person name="Hellsten U."/>
            <person name="Putnam N."/>
            <person name="Ralph S."/>
            <person name="Rombauts S."/>
            <person name="Salamov A."/>
            <person name="Schein J."/>
            <person name="Sterck L."/>
            <person name="Aerts A."/>
            <person name="Bhalerao R.R."/>
            <person name="Bhalerao R.P."/>
            <person name="Blaudez D."/>
            <person name="Boerjan W."/>
            <person name="Brun A."/>
            <person name="Brunner A."/>
            <person name="Busov V."/>
            <person name="Campbell M."/>
            <person name="Carlson J."/>
            <person name="Chalot M."/>
            <person name="Chapman J."/>
            <person name="Chen G.L."/>
            <person name="Cooper D."/>
            <person name="Coutinho P.M."/>
            <person name="Couturier J."/>
            <person name="Covert S."/>
            <person name="Cronk Q."/>
            <person name="Cunningham R."/>
            <person name="Davis J."/>
            <person name="Degroeve S."/>
            <person name="Dejardin A."/>
            <person name="Depamphilis C."/>
            <person name="Detter J."/>
            <person name="Dirks B."/>
            <person name="Dubchak I."/>
            <person name="Duplessis S."/>
            <person name="Ehlting J."/>
            <person name="Ellis B."/>
            <person name="Gendler K."/>
            <person name="Goodstein D."/>
            <person name="Gribskov M."/>
            <person name="Grimwood J."/>
            <person name="Groover A."/>
            <person name="Gunter L."/>
            <person name="Hamberger B."/>
            <person name="Heinze B."/>
            <person name="Helariutta Y."/>
            <person name="Henrissat B."/>
            <person name="Holligan D."/>
            <person name="Holt R."/>
            <person name="Huang W."/>
            <person name="Islam-Faridi N."/>
            <person name="Jones S."/>
            <person name="Jones-Rhoades M."/>
            <person name="Jorgensen R."/>
            <person name="Joshi C."/>
            <person name="Kangasjarvi J."/>
            <person name="Karlsson J."/>
            <person name="Kelleher C."/>
            <person name="Kirkpatrick R."/>
            <person name="Kirst M."/>
            <person name="Kohler A."/>
            <person name="Kalluri U."/>
            <person name="Larimer F."/>
            <person name="Leebens-Mack J."/>
            <person name="Leple J.C."/>
            <person name="Locascio P."/>
            <person name="Lou Y."/>
            <person name="Lucas S."/>
            <person name="Martin F."/>
            <person name="Montanini B."/>
            <person name="Napoli C."/>
            <person name="Nelson D.R."/>
            <person name="Nelson C."/>
            <person name="Nieminen K."/>
            <person name="Nilsson O."/>
            <person name="Pereda V."/>
            <person name="Peter G."/>
            <person name="Philippe R."/>
            <person name="Pilate G."/>
            <person name="Poliakov A."/>
            <person name="Razumovskaya J."/>
            <person name="Richardson P."/>
            <person name="Rinaldi C."/>
            <person name="Ritland K."/>
            <person name="Rouze P."/>
            <person name="Ryaboy D."/>
            <person name="Schmutz J."/>
            <person name="Schrader J."/>
            <person name="Segerman B."/>
            <person name="Shin H."/>
            <person name="Siddiqui A."/>
            <person name="Sterky F."/>
            <person name="Terry A."/>
            <person name="Tsai C.J."/>
            <person name="Uberbacher E."/>
            <person name="Unneberg P."/>
            <person name="Vahala J."/>
            <person name="Wall K."/>
            <person name="Wessler S."/>
            <person name="Yang G."/>
            <person name="Yin T."/>
            <person name="Douglas C."/>
            <person name="Marra M."/>
            <person name="Sandberg G."/>
            <person name="Van de Peer Y."/>
            <person name="Rokhsar D."/>
        </authorList>
    </citation>
    <scope>NUCLEOTIDE SEQUENCE [LARGE SCALE GENOMIC DNA]</scope>
    <source>
        <strain evidence="2">cv. Nisqually</strain>
    </source>
</reference>
<keyword evidence="2" id="KW-1185">Reference proteome</keyword>
<dbReference type="Proteomes" id="UP000006729">
    <property type="component" value="Chromosome 10"/>
</dbReference>
<name>A0ACC0SDH8_POPTR</name>
<evidence type="ECO:0000313" key="2">
    <source>
        <dbReference type="Proteomes" id="UP000006729"/>
    </source>
</evidence>
<gene>
    <name evidence="1" type="ORF">POPTR_010G148450v4</name>
</gene>
<protein>
    <submittedName>
        <fullName evidence="1">Uncharacterized protein</fullName>
    </submittedName>
</protein>
<evidence type="ECO:0000313" key="1">
    <source>
        <dbReference type="EMBL" id="KAI9387294.1"/>
    </source>
</evidence>
<comment type="caution">
    <text evidence="1">The sequence shown here is derived from an EMBL/GenBank/DDBJ whole genome shotgun (WGS) entry which is preliminary data.</text>
</comment>
<sequence length="107" mass="12524">MIFQEQIRNHRLKPFNLDNRKKTLNPRLDQKESNTGDNPLRALSVNAGEGGFLEGFPWRFASGGYGQLWLWWKQRDLNLVTGMKAVFGGGFSHYKRDKDGFRVFDFW</sequence>